<comment type="caution">
    <text evidence="3">The sequence shown here is derived from an EMBL/GenBank/DDBJ whole genome shotgun (WGS) entry which is preliminary data.</text>
</comment>
<dbReference type="Proteomes" id="UP000617734">
    <property type="component" value="Unassembled WGS sequence"/>
</dbReference>
<keyword evidence="4" id="KW-1185">Reference proteome</keyword>
<accession>A0A918YUF0</accession>
<reference evidence="3" key="2">
    <citation type="submission" date="2020-09" db="EMBL/GenBank/DDBJ databases">
        <authorList>
            <person name="Sun Q."/>
            <person name="Ohkuma M."/>
        </authorList>
    </citation>
    <scope>NUCLEOTIDE SEQUENCE</scope>
    <source>
        <strain evidence="3">JCM 4646</strain>
    </source>
</reference>
<keyword evidence="2" id="KW-0812">Transmembrane</keyword>
<protein>
    <submittedName>
        <fullName evidence="3">Uncharacterized protein</fullName>
    </submittedName>
</protein>
<dbReference type="EMBL" id="BNBO01000082">
    <property type="protein sequence ID" value="GHE25271.1"/>
    <property type="molecule type" value="Genomic_DNA"/>
</dbReference>
<evidence type="ECO:0000313" key="3">
    <source>
        <dbReference type="EMBL" id="GHE25271.1"/>
    </source>
</evidence>
<keyword evidence="2" id="KW-0472">Membrane</keyword>
<keyword evidence="2" id="KW-1133">Transmembrane helix</keyword>
<dbReference type="AlphaFoldDB" id="A0A918YUF0"/>
<feature type="region of interest" description="Disordered" evidence="1">
    <location>
        <begin position="71"/>
        <end position="95"/>
    </location>
</feature>
<dbReference type="GeneID" id="95357872"/>
<sequence length="95" mass="9832">MYAVGTVIFYGPAVNRVLRRRSDGHLRPVVIAAGGITGVAAAFLALRALCHRHPRQGAAMLGLLPPRCSPEQIPTSTSAPAGDYELAGEAGAPLS</sequence>
<evidence type="ECO:0000256" key="1">
    <source>
        <dbReference type="SAM" id="MobiDB-lite"/>
    </source>
</evidence>
<feature type="transmembrane region" description="Helical" evidence="2">
    <location>
        <begin position="29"/>
        <end position="50"/>
    </location>
</feature>
<reference evidence="3" key="1">
    <citation type="journal article" date="2014" name="Int. J. Syst. Evol. Microbiol.">
        <title>Complete genome sequence of Corynebacterium casei LMG S-19264T (=DSM 44701T), isolated from a smear-ripened cheese.</title>
        <authorList>
            <consortium name="US DOE Joint Genome Institute (JGI-PGF)"/>
            <person name="Walter F."/>
            <person name="Albersmeier A."/>
            <person name="Kalinowski J."/>
            <person name="Ruckert C."/>
        </authorList>
    </citation>
    <scope>NUCLEOTIDE SEQUENCE</scope>
    <source>
        <strain evidence="3">JCM 4646</strain>
    </source>
</reference>
<name>A0A918YUF0_9ACTN</name>
<gene>
    <name evidence="3" type="ORF">GCM10018781_76490</name>
</gene>
<evidence type="ECO:0000313" key="4">
    <source>
        <dbReference type="Proteomes" id="UP000617734"/>
    </source>
</evidence>
<organism evidence="3 4">
    <name type="scientific">Kitasatospora indigofera</name>
    <dbReference type="NCBI Taxonomy" id="67307"/>
    <lineage>
        <taxon>Bacteria</taxon>
        <taxon>Bacillati</taxon>
        <taxon>Actinomycetota</taxon>
        <taxon>Actinomycetes</taxon>
        <taxon>Kitasatosporales</taxon>
        <taxon>Streptomycetaceae</taxon>
        <taxon>Kitasatospora</taxon>
    </lineage>
</organism>
<proteinExistence type="predicted"/>
<evidence type="ECO:0000256" key="2">
    <source>
        <dbReference type="SAM" id="Phobius"/>
    </source>
</evidence>
<dbReference type="RefSeq" id="WP_190215533.1">
    <property type="nucleotide sequence ID" value="NZ_BNBO01000082.1"/>
</dbReference>